<proteinExistence type="inferred from homology"/>
<evidence type="ECO:0000256" key="3">
    <source>
        <dbReference type="ARBA" id="ARBA00032407"/>
    </source>
</evidence>
<dbReference type="STRING" id="156889.Mmc1_0253"/>
<dbReference type="FunFam" id="3.10.20.30:FF:000002">
    <property type="entry name" value="GTP pyrophosphokinase (RelA/SpoT)"/>
    <property type="match status" value="1"/>
</dbReference>
<accession>A0L487</accession>
<dbReference type="InterPro" id="IPR007685">
    <property type="entry name" value="RelA_SpoT"/>
</dbReference>
<evidence type="ECO:0000313" key="9">
    <source>
        <dbReference type="EMBL" id="ABK42780.1"/>
    </source>
</evidence>
<dbReference type="EMBL" id="CP000471">
    <property type="protein sequence ID" value="ABK42780.1"/>
    <property type="molecule type" value="Genomic_DNA"/>
</dbReference>
<dbReference type="SMART" id="SM00954">
    <property type="entry name" value="RelA_SpoT"/>
    <property type="match status" value="1"/>
</dbReference>
<evidence type="ECO:0000259" key="7">
    <source>
        <dbReference type="PROSITE" id="PS51671"/>
    </source>
</evidence>
<dbReference type="CDD" id="cd05399">
    <property type="entry name" value="NT_Rel-Spo_like"/>
    <property type="match status" value="1"/>
</dbReference>
<evidence type="ECO:0000256" key="2">
    <source>
        <dbReference type="ARBA" id="ARBA00029754"/>
    </source>
</evidence>
<dbReference type="InterPro" id="IPR004811">
    <property type="entry name" value="RelA/Spo_fam"/>
</dbReference>
<feature type="domain" description="TGS" evidence="8">
    <location>
        <begin position="427"/>
        <end position="488"/>
    </location>
</feature>
<reference evidence="10" key="1">
    <citation type="journal article" date="2009" name="Appl. Environ. Microbiol.">
        <title>Complete genome sequence of the chemolithoautotrophic marine magnetotactic coccus strain MC-1.</title>
        <authorList>
            <person name="Schubbe S."/>
            <person name="Williams T.J."/>
            <person name="Xie G."/>
            <person name="Kiss H.E."/>
            <person name="Brettin T.S."/>
            <person name="Martinez D."/>
            <person name="Ross C.A."/>
            <person name="Schuler D."/>
            <person name="Cox B.L."/>
            <person name="Nealson K.H."/>
            <person name="Bazylinski D.A."/>
        </authorList>
    </citation>
    <scope>NUCLEOTIDE SEQUENCE [LARGE SCALE GENOMIC DNA]</scope>
    <source>
        <strain evidence="10">ATCC BAA-1437 / JCM 17883 / MC-1</strain>
    </source>
</reference>
<name>A0L487_MAGMM</name>
<dbReference type="AlphaFoldDB" id="A0L487"/>
<dbReference type="GO" id="GO:0015949">
    <property type="term" value="P:nucleobase-containing small molecule interconversion"/>
    <property type="evidence" value="ECO:0007669"/>
    <property type="project" value="UniProtKB-ARBA"/>
</dbReference>
<dbReference type="GO" id="GO:0008893">
    <property type="term" value="F:guanosine-3',5'-bis(diphosphate) 3'-diphosphatase activity"/>
    <property type="evidence" value="ECO:0007669"/>
    <property type="project" value="TreeGrafter"/>
</dbReference>
<dbReference type="InterPro" id="IPR045600">
    <property type="entry name" value="RelA/SpoT_AH_RIS"/>
</dbReference>
<dbReference type="Proteomes" id="UP000002586">
    <property type="component" value="Chromosome"/>
</dbReference>
<dbReference type="GO" id="GO:0042594">
    <property type="term" value="P:response to starvation"/>
    <property type="evidence" value="ECO:0007669"/>
    <property type="project" value="TreeGrafter"/>
</dbReference>
<dbReference type="PROSITE" id="PS51880">
    <property type="entry name" value="TGS"/>
    <property type="match status" value="1"/>
</dbReference>
<dbReference type="Pfam" id="PF13291">
    <property type="entry name" value="ACT_4"/>
    <property type="match status" value="1"/>
</dbReference>
<dbReference type="OrthoDB" id="9805041at2"/>
<gene>
    <name evidence="9" type="ordered locus">Mmc1_0253</name>
</gene>
<dbReference type="GO" id="GO:0015969">
    <property type="term" value="P:guanosine tetraphosphate metabolic process"/>
    <property type="evidence" value="ECO:0007669"/>
    <property type="project" value="InterPro"/>
</dbReference>
<evidence type="ECO:0000256" key="6">
    <source>
        <dbReference type="SAM" id="MobiDB-lite"/>
    </source>
</evidence>
<dbReference type="Pfam" id="PF13328">
    <property type="entry name" value="HD_4"/>
    <property type="match status" value="2"/>
</dbReference>
<dbReference type="NCBIfam" id="TIGR00691">
    <property type="entry name" value="spoT_relA"/>
    <property type="match status" value="1"/>
</dbReference>
<reference evidence="9 10" key="2">
    <citation type="journal article" date="2012" name="Int. J. Syst. Evol. Microbiol.">
        <title>Magnetococcus marinus gen. nov., sp. nov., a marine, magnetotactic bacterium that represents a novel lineage (Magnetococcaceae fam. nov.; Magnetococcales ord. nov.) at the base of the Alphaproteobacteria.</title>
        <authorList>
            <person name="Bazylinski D.A."/>
            <person name="Williams T.J."/>
            <person name="Lefevre C.T."/>
            <person name="Berg R.J."/>
            <person name="Zhang C.L."/>
            <person name="Bowser S.S."/>
            <person name="Dean A.J."/>
            <person name="Beveridge T.J."/>
        </authorList>
    </citation>
    <scope>NUCLEOTIDE SEQUENCE [LARGE SCALE GENOMIC DNA]</scope>
    <source>
        <strain evidence="10">ATCC BAA-1437 / JCM 17883 / MC-1</strain>
    </source>
</reference>
<dbReference type="HOGENOM" id="CLU_012300_3_0_5"/>
<dbReference type="Pfam" id="PF04607">
    <property type="entry name" value="RelA_SpoT"/>
    <property type="match status" value="1"/>
</dbReference>
<dbReference type="PANTHER" id="PTHR21262:SF31">
    <property type="entry name" value="GTP PYROPHOSPHOKINASE"/>
    <property type="match status" value="1"/>
</dbReference>
<organism evidence="9 10">
    <name type="scientific">Magnetococcus marinus (strain ATCC BAA-1437 / JCM 17883 / MC-1)</name>
    <dbReference type="NCBI Taxonomy" id="156889"/>
    <lineage>
        <taxon>Bacteria</taxon>
        <taxon>Pseudomonadati</taxon>
        <taxon>Pseudomonadota</taxon>
        <taxon>Magnetococcia</taxon>
        <taxon>Magnetococcales</taxon>
        <taxon>Magnetococcaceae</taxon>
        <taxon>Magnetococcus</taxon>
    </lineage>
</organism>
<evidence type="ECO:0000259" key="8">
    <source>
        <dbReference type="PROSITE" id="PS51880"/>
    </source>
</evidence>
<dbReference type="InterPro" id="IPR033655">
    <property type="entry name" value="TGS_RelA/SpoT"/>
</dbReference>
<dbReference type="InterPro" id="IPR012676">
    <property type="entry name" value="TGS-like"/>
</dbReference>
<dbReference type="SUPFAM" id="SSF81271">
    <property type="entry name" value="TGS-like"/>
    <property type="match status" value="1"/>
</dbReference>
<sequence length="753" mass="84836">MQGWDTIYEGVISYHAEADLSPLKRVVDLFEEIQWPAETIDRDSPIHPLVIAKTLLKMRMDVASLACALLVHPYSQRRFELDTVKQRFGDDIAFLLEGISRISLLSLRTPEKKQKETTIEEPEEGASLEDGPPTPRSVGEMIGEIHHGTILVRDENQAEGFRKLVLAMAKDIRVILIRLVLCLHQLRLAMRMGPVASVANLSHEVMEIYAPIAHRLGVYWLKNELEDLAFRMQWPGQYDAIRAKVLERRKGGEDVVQKVIAILGDKLVSHHIQGQVFGREKHLYSVWSKINRKQITLDDMFDLIAYRIIVPNKEDCYRTLGMIHSEFKPIPGRFKDYVAIPKRNGYQSLHTVVFGPFGNRIEIQIRTEKMHQIAESGVAAHWSYKGKGGGGNSTTGYAWLKDLLALQESVDDPGQFVENVRFDLFPEEIYVFTPNGEIITLPSKATPVDFAYAVHSQVGNSCQGAKINGRIVPLKTPLVTGDTISIITGKNREPNPNWLQFVVTSKAKYWIGRFVKEKQRQQSIGLGREILEREGRKVGSSITEKQLRVVLETFRCENIDDLYYNIGISRVSALQVVHKLFPGSAPAFTERKNQVARAGVERRGDKLALTGALEGIAVQAARCCSPLPGDVVVGIINTGRGITLHRISCNNLKSMEDQPERWVEDINWGGDKLLAHTARIRAMVSNRRGLLTPISQVITEAKANLLDVHVQDRDRDPCMVVLEVEVINHDHLERVLANLRSVPEVRSVDRMNA</sequence>
<evidence type="ECO:0000256" key="4">
    <source>
        <dbReference type="ARBA" id="ARBA00033308"/>
    </source>
</evidence>
<comment type="similarity">
    <text evidence="5">Belongs to the relA/spoT family.</text>
</comment>
<dbReference type="InterPro" id="IPR004095">
    <property type="entry name" value="TGS"/>
</dbReference>
<dbReference type="InterPro" id="IPR043519">
    <property type="entry name" value="NT_sf"/>
</dbReference>
<dbReference type="SUPFAM" id="SSF55021">
    <property type="entry name" value="ACT-like"/>
    <property type="match status" value="1"/>
</dbReference>
<evidence type="ECO:0000256" key="5">
    <source>
        <dbReference type="RuleBase" id="RU003847"/>
    </source>
</evidence>
<dbReference type="Pfam" id="PF19296">
    <property type="entry name" value="RelA_AH_RIS"/>
    <property type="match status" value="1"/>
</dbReference>
<dbReference type="CDD" id="cd01668">
    <property type="entry name" value="TGS_RSH"/>
    <property type="match status" value="1"/>
</dbReference>
<feature type="domain" description="ACT" evidence="7">
    <location>
        <begin position="679"/>
        <end position="753"/>
    </location>
</feature>
<dbReference type="eggNOG" id="COG0317">
    <property type="taxonomic scope" value="Bacteria"/>
</dbReference>
<dbReference type="KEGG" id="mgm:Mmc1_0253"/>
<dbReference type="GO" id="GO:0008728">
    <property type="term" value="F:GTP diphosphokinase activity"/>
    <property type="evidence" value="ECO:0007669"/>
    <property type="project" value="TreeGrafter"/>
</dbReference>
<dbReference type="Gene3D" id="3.30.70.260">
    <property type="match status" value="1"/>
</dbReference>
<comment type="function">
    <text evidence="5">In eubacteria ppGpp (guanosine 3'-diphosphate 5'-diphosphate) is a mediator of the stringent response that coordinates a variety of cellular activities in response to changes in nutritional abundance.</text>
</comment>
<dbReference type="RefSeq" id="WP_011711952.1">
    <property type="nucleotide sequence ID" value="NC_008576.1"/>
</dbReference>
<dbReference type="Gene3D" id="1.10.3210.10">
    <property type="entry name" value="Hypothetical protein af1432"/>
    <property type="match status" value="1"/>
</dbReference>
<dbReference type="Gene3D" id="3.30.460.10">
    <property type="entry name" value="Beta Polymerase, domain 2"/>
    <property type="match status" value="1"/>
</dbReference>
<dbReference type="CDD" id="cd04876">
    <property type="entry name" value="ACT_RelA-SpoT"/>
    <property type="match status" value="1"/>
</dbReference>
<evidence type="ECO:0000313" key="10">
    <source>
        <dbReference type="Proteomes" id="UP000002586"/>
    </source>
</evidence>
<keyword evidence="10" id="KW-1185">Reference proteome</keyword>
<evidence type="ECO:0000256" key="1">
    <source>
        <dbReference type="ARBA" id="ARBA00019852"/>
    </source>
</evidence>
<feature type="region of interest" description="Disordered" evidence="6">
    <location>
        <begin position="112"/>
        <end position="136"/>
    </location>
</feature>
<dbReference type="PROSITE" id="PS51671">
    <property type="entry name" value="ACT"/>
    <property type="match status" value="1"/>
</dbReference>
<dbReference type="Pfam" id="PF02824">
    <property type="entry name" value="TGS"/>
    <property type="match status" value="1"/>
</dbReference>
<protein>
    <recommendedName>
        <fullName evidence="1">GTP pyrophosphokinase</fullName>
    </recommendedName>
    <alternativeName>
        <fullName evidence="3">(p)ppGpp synthase</fullName>
    </alternativeName>
    <alternativeName>
        <fullName evidence="2">ATP:GTP 3'-pyrophosphotransferase</fullName>
    </alternativeName>
    <alternativeName>
        <fullName evidence="4">ppGpp synthase I</fullName>
    </alternativeName>
</protein>
<keyword evidence="9" id="KW-0808">Transferase</keyword>
<dbReference type="SUPFAM" id="SSF81301">
    <property type="entry name" value="Nucleotidyltransferase"/>
    <property type="match status" value="1"/>
</dbReference>
<dbReference type="FunFam" id="3.30.460.10:FF:000001">
    <property type="entry name" value="GTP pyrophosphokinase RelA"/>
    <property type="match status" value="1"/>
</dbReference>
<dbReference type="SUPFAM" id="SSF109604">
    <property type="entry name" value="HD-domain/PDEase-like"/>
    <property type="match status" value="1"/>
</dbReference>
<dbReference type="InterPro" id="IPR045865">
    <property type="entry name" value="ACT-like_dom_sf"/>
</dbReference>
<dbReference type="GO" id="GO:0005886">
    <property type="term" value="C:plasma membrane"/>
    <property type="evidence" value="ECO:0007669"/>
    <property type="project" value="TreeGrafter"/>
</dbReference>
<dbReference type="PANTHER" id="PTHR21262">
    <property type="entry name" value="GUANOSINE-3',5'-BIS DIPHOSPHATE 3'-PYROPHOSPHOHYDROLASE"/>
    <property type="match status" value="1"/>
</dbReference>
<dbReference type="InterPro" id="IPR012675">
    <property type="entry name" value="Beta-grasp_dom_sf"/>
</dbReference>
<dbReference type="Gene3D" id="3.10.20.30">
    <property type="match status" value="1"/>
</dbReference>
<dbReference type="InterPro" id="IPR002912">
    <property type="entry name" value="ACT_dom"/>
</dbReference>